<dbReference type="EMBL" id="MK318987">
    <property type="protein sequence ID" value="QCL10227.1"/>
    <property type="molecule type" value="Genomic_DNA"/>
</dbReference>
<keyword evidence="8" id="KW-0614">Plasmid</keyword>
<dbReference type="Gene3D" id="3.30.479.10">
    <property type="entry name" value="6-pyruvoyl tetrahydropterin synthase/QueD"/>
    <property type="match status" value="1"/>
</dbReference>
<comment type="similarity">
    <text evidence="3">Belongs to the PTPS family. QueD subfamily.</text>
</comment>
<dbReference type="SUPFAM" id="SSF55620">
    <property type="entry name" value="Tetrahydrobiopterin biosynthesis enzymes-like"/>
    <property type="match status" value="1"/>
</dbReference>
<evidence type="ECO:0000256" key="1">
    <source>
        <dbReference type="ARBA" id="ARBA00002285"/>
    </source>
</evidence>
<protein>
    <recommendedName>
        <fullName evidence="5">6-carboxy-5,6,7,8-tetrahydropterin synthase</fullName>
        <ecNumber evidence="4">4.1.2.50</ecNumber>
    </recommendedName>
    <alternativeName>
        <fullName evidence="6">Queuosine biosynthesis protein QueD</fullName>
    </alternativeName>
</protein>
<comment type="pathway">
    <text evidence="2">Purine metabolism; 7-cyano-7-deazaguanine biosynthesis.</text>
</comment>
<name>A0A7S4ZSH4_RHIRH</name>
<reference evidence="8" key="1">
    <citation type="submission" date="2018-12" db="EMBL/GenBank/DDBJ databases">
        <title>Three Rhizobium rhizogenes strains isolated from the same crown gall tumor carry diverse plasmids.</title>
        <authorList>
            <person name="Pulawska J."/>
            <person name="Kuzmanovic N."/>
        </authorList>
    </citation>
    <scope>NUCLEOTIDE SEQUENCE</scope>
    <source>
        <strain evidence="8">C6.5</strain>
        <plasmid evidence="8">pC6.5b</plasmid>
    </source>
</reference>
<organism evidence="8">
    <name type="scientific">Rhizobium rhizogenes</name>
    <name type="common">Agrobacterium rhizogenes</name>
    <dbReference type="NCBI Taxonomy" id="359"/>
    <lineage>
        <taxon>Bacteria</taxon>
        <taxon>Pseudomonadati</taxon>
        <taxon>Pseudomonadota</taxon>
        <taxon>Alphaproteobacteria</taxon>
        <taxon>Hyphomicrobiales</taxon>
        <taxon>Rhizobiaceae</taxon>
        <taxon>Rhizobium/Agrobacterium group</taxon>
        <taxon>Rhizobium</taxon>
    </lineage>
</organism>
<dbReference type="Pfam" id="PF01242">
    <property type="entry name" value="PTPS"/>
    <property type="match status" value="1"/>
</dbReference>
<sequence>MPHIVQSNKAVMADQSYLSTPDHRSLPAVYRSTKNYEHNEGLSCCFRQWRASDSHCQYIHGYALAFKFTFATHELDQRNWCFDFGGLKEIRTWLHSYFDHTMIVAEDDPHRPTFEMLAANKLVDLRILPAVGCESVARFVHEYVSEFVIAHTFGRVWLEAVEVREHSGNSASYQPTQIR</sequence>
<evidence type="ECO:0000256" key="3">
    <source>
        <dbReference type="ARBA" id="ARBA00008900"/>
    </source>
</evidence>
<evidence type="ECO:0000256" key="2">
    <source>
        <dbReference type="ARBA" id="ARBA00005061"/>
    </source>
</evidence>
<dbReference type="AlphaFoldDB" id="A0A7S4ZSH4"/>
<gene>
    <name evidence="8" type="ORF">pC6.5b_333</name>
</gene>
<accession>A0A7S4ZSH4</accession>
<comment type="function">
    <text evidence="1">Catalyzes the conversion of 7,8-dihydroneopterin triphosphate (H2NTP) to 6-carboxy-5,6,7,8-tetrahydropterin (CPH4) and acetaldehyde.</text>
</comment>
<evidence type="ECO:0000256" key="4">
    <source>
        <dbReference type="ARBA" id="ARBA00012982"/>
    </source>
</evidence>
<comment type="catalytic activity">
    <reaction evidence="7">
        <text>7,8-dihydroneopterin 3'-triphosphate + H2O = 6-carboxy-5,6,7,8-tetrahydropterin + triphosphate + acetaldehyde + 2 H(+)</text>
        <dbReference type="Rhea" id="RHEA:27966"/>
        <dbReference type="ChEBI" id="CHEBI:15343"/>
        <dbReference type="ChEBI" id="CHEBI:15377"/>
        <dbReference type="ChEBI" id="CHEBI:15378"/>
        <dbReference type="ChEBI" id="CHEBI:18036"/>
        <dbReference type="ChEBI" id="CHEBI:58462"/>
        <dbReference type="ChEBI" id="CHEBI:61032"/>
        <dbReference type="EC" id="4.1.2.50"/>
    </reaction>
</comment>
<dbReference type="GO" id="GO:0070497">
    <property type="term" value="F:6-carboxytetrahydropterin synthase activity"/>
    <property type="evidence" value="ECO:0007669"/>
    <property type="project" value="UniProtKB-EC"/>
</dbReference>
<dbReference type="InterPro" id="IPR038418">
    <property type="entry name" value="6-PTP_synth/QueD_sf"/>
</dbReference>
<dbReference type="UniPathway" id="UPA00391"/>
<dbReference type="EC" id="4.1.2.50" evidence="4"/>
<geneLocation type="plasmid" evidence="8">
    <name>pC6.5b</name>
</geneLocation>
<dbReference type="InterPro" id="IPR007115">
    <property type="entry name" value="6-PTP_synth/QueD"/>
</dbReference>
<evidence type="ECO:0000256" key="6">
    <source>
        <dbReference type="ARBA" id="ARBA00031449"/>
    </source>
</evidence>
<proteinExistence type="inferred from homology"/>
<evidence type="ECO:0000256" key="7">
    <source>
        <dbReference type="ARBA" id="ARBA00048807"/>
    </source>
</evidence>
<evidence type="ECO:0000313" key="8">
    <source>
        <dbReference type="EMBL" id="QCL10227.1"/>
    </source>
</evidence>
<evidence type="ECO:0000256" key="5">
    <source>
        <dbReference type="ARBA" id="ARBA00018141"/>
    </source>
</evidence>